<protein>
    <submittedName>
        <fullName evidence="1">DUF1048 domain-containing protein</fullName>
    </submittedName>
</protein>
<evidence type="ECO:0000313" key="2">
    <source>
        <dbReference type="Proteomes" id="UP000308705"/>
    </source>
</evidence>
<dbReference type="EMBL" id="SZQA01000009">
    <property type="protein sequence ID" value="TKK88846.1"/>
    <property type="molecule type" value="Genomic_DNA"/>
</dbReference>
<dbReference type="SUPFAM" id="SSF158560">
    <property type="entry name" value="BH3980-like"/>
    <property type="match status" value="1"/>
</dbReference>
<proteinExistence type="predicted"/>
<comment type="caution">
    <text evidence="1">The sequence shown here is derived from an EMBL/GenBank/DDBJ whole genome shotgun (WGS) entry which is preliminary data.</text>
</comment>
<keyword evidence="2" id="KW-1185">Reference proteome</keyword>
<gene>
    <name evidence="1" type="ORF">FDA94_12270</name>
</gene>
<dbReference type="RefSeq" id="WP_137247184.1">
    <property type="nucleotide sequence ID" value="NZ_SZQA01000009.1"/>
</dbReference>
<accession>A0A4U3MLI7</accession>
<evidence type="ECO:0000313" key="1">
    <source>
        <dbReference type="EMBL" id="TKK88846.1"/>
    </source>
</evidence>
<dbReference type="AlphaFoldDB" id="A0A4U3MLI7"/>
<reference evidence="1 2" key="1">
    <citation type="submission" date="2019-04" db="EMBL/GenBank/DDBJ databases">
        <title>Herbidospora sp. NEAU-GS14.nov., a novel actinomycete isolated from soil.</title>
        <authorList>
            <person name="Han L."/>
        </authorList>
    </citation>
    <scope>NUCLEOTIDE SEQUENCE [LARGE SCALE GENOMIC DNA]</scope>
    <source>
        <strain evidence="1 2">NEAU-GS14</strain>
    </source>
</reference>
<dbReference type="InterPro" id="IPR008316">
    <property type="entry name" value="UCP029876"/>
</dbReference>
<dbReference type="OrthoDB" id="8083683at2"/>
<name>A0A4U3MLI7_9ACTN</name>
<dbReference type="Pfam" id="PF06304">
    <property type="entry name" value="DUF1048"/>
    <property type="match status" value="1"/>
</dbReference>
<dbReference type="Proteomes" id="UP000308705">
    <property type="component" value="Unassembled WGS sequence"/>
</dbReference>
<sequence length="137" mass="16105">MTPETPESTEEKSRYRRYLELLTGSLDDKKRYRQVKARMERLPENYRTAFDALERYIMYFGRADGPGALEMYEDLADLFEQSAANATPIRDVFGDDPIEFVETFIQNYPVGRWMARERERFTRAVARAAGEEDRRAS</sequence>
<organism evidence="1 2">
    <name type="scientific">Herbidospora galbida</name>
    <dbReference type="NCBI Taxonomy" id="2575442"/>
    <lineage>
        <taxon>Bacteria</taxon>
        <taxon>Bacillati</taxon>
        <taxon>Actinomycetota</taxon>
        <taxon>Actinomycetes</taxon>
        <taxon>Streptosporangiales</taxon>
        <taxon>Streptosporangiaceae</taxon>
        <taxon>Herbidospora</taxon>
    </lineage>
</organism>
<dbReference type="Gene3D" id="1.10.1900.10">
    <property type="entry name" value="c-terminal domain of poly(a) binding protein"/>
    <property type="match status" value="1"/>
</dbReference>